<dbReference type="Proteomes" id="UP001174677">
    <property type="component" value="Chromosome 11"/>
</dbReference>
<keyword evidence="3" id="KW-1133">Transmembrane helix</keyword>
<feature type="compositionally biased region" description="Basic and acidic residues" evidence="2">
    <location>
        <begin position="754"/>
        <end position="763"/>
    </location>
</feature>
<feature type="compositionally biased region" description="Polar residues" evidence="2">
    <location>
        <begin position="827"/>
        <end position="837"/>
    </location>
</feature>
<evidence type="ECO:0000256" key="1">
    <source>
        <dbReference type="ARBA" id="ARBA00010884"/>
    </source>
</evidence>
<dbReference type="InterPro" id="IPR056652">
    <property type="entry name" value="DUF7750"/>
</dbReference>
<protein>
    <recommendedName>
        <fullName evidence="8">AB hydrolase-1 domain-containing protein</fullName>
    </recommendedName>
</protein>
<feature type="transmembrane region" description="Helical" evidence="3">
    <location>
        <begin position="1536"/>
        <end position="1557"/>
    </location>
</feature>
<evidence type="ECO:0000256" key="2">
    <source>
        <dbReference type="SAM" id="MobiDB-lite"/>
    </source>
</evidence>
<dbReference type="InterPro" id="IPR029058">
    <property type="entry name" value="AB_hydrolase_fold"/>
</dbReference>
<gene>
    <name evidence="6" type="ORF">P3X46_019642</name>
</gene>
<feature type="transmembrane region" description="Helical" evidence="3">
    <location>
        <begin position="1685"/>
        <end position="1702"/>
    </location>
</feature>
<feature type="compositionally biased region" description="Polar residues" evidence="2">
    <location>
        <begin position="725"/>
        <end position="736"/>
    </location>
</feature>
<feature type="compositionally biased region" description="Polar residues" evidence="2">
    <location>
        <begin position="876"/>
        <end position="890"/>
    </location>
</feature>
<evidence type="ECO:0000313" key="7">
    <source>
        <dbReference type="Proteomes" id="UP001174677"/>
    </source>
</evidence>
<feature type="compositionally biased region" description="Polar residues" evidence="2">
    <location>
        <begin position="744"/>
        <end position="753"/>
    </location>
</feature>
<comment type="similarity">
    <text evidence="1">Belongs to the AB hydrolase superfamily. AB hydrolase 4 family.</text>
</comment>
<comment type="caution">
    <text evidence="6">The sequence shown here is derived from an EMBL/GenBank/DDBJ whole genome shotgun (WGS) entry which is preliminary data.</text>
</comment>
<dbReference type="Pfam" id="PF02517">
    <property type="entry name" value="Rce1-like"/>
    <property type="match status" value="1"/>
</dbReference>
<reference evidence="6" key="1">
    <citation type="journal article" date="2023" name="Plant Biotechnol. J.">
        <title>Chromosome-level wild Hevea brasiliensis genome provides new tools for genomic-assisted breeding and valuable loci to elevate rubber yield.</title>
        <authorList>
            <person name="Cheng H."/>
            <person name="Song X."/>
            <person name="Hu Y."/>
            <person name="Wu T."/>
            <person name="Yang Q."/>
            <person name="An Z."/>
            <person name="Feng S."/>
            <person name="Deng Z."/>
            <person name="Wu W."/>
            <person name="Zeng X."/>
            <person name="Tu M."/>
            <person name="Wang X."/>
            <person name="Huang H."/>
        </authorList>
    </citation>
    <scope>NUCLEOTIDE SEQUENCE</scope>
    <source>
        <strain evidence="6">MT/VB/25A 57/8</strain>
    </source>
</reference>
<accession>A0ABQ9LMF8</accession>
<evidence type="ECO:0000259" key="4">
    <source>
        <dbReference type="Pfam" id="PF02517"/>
    </source>
</evidence>
<feature type="domain" description="CAAX prenyl protease 2/Lysostaphin resistance protein A-like" evidence="4">
    <location>
        <begin position="1640"/>
        <end position="1720"/>
    </location>
</feature>
<dbReference type="EMBL" id="JARPOI010000011">
    <property type="protein sequence ID" value="KAJ9168070.1"/>
    <property type="molecule type" value="Genomic_DNA"/>
</dbReference>
<evidence type="ECO:0000256" key="3">
    <source>
        <dbReference type="SAM" id="Phobius"/>
    </source>
</evidence>
<dbReference type="InterPro" id="IPR050960">
    <property type="entry name" value="AB_hydrolase_4_sf"/>
</dbReference>
<feature type="transmembrane region" description="Helical" evidence="3">
    <location>
        <begin position="1583"/>
        <end position="1611"/>
    </location>
</feature>
<evidence type="ECO:0000313" key="6">
    <source>
        <dbReference type="EMBL" id="KAJ9168070.1"/>
    </source>
</evidence>
<proteinExistence type="inferred from homology"/>
<keyword evidence="7" id="KW-1185">Reference proteome</keyword>
<feature type="domain" description="DUF7750" evidence="5">
    <location>
        <begin position="573"/>
        <end position="637"/>
    </location>
</feature>
<dbReference type="PANTHER" id="PTHR10794:SF92">
    <property type="entry name" value="EMBRYOGENESIS-ASSOCIATED PROTEIN EMB8"/>
    <property type="match status" value="1"/>
</dbReference>
<evidence type="ECO:0008006" key="8">
    <source>
        <dbReference type="Google" id="ProtNLM"/>
    </source>
</evidence>
<feature type="compositionally biased region" description="Polar residues" evidence="2">
    <location>
        <begin position="849"/>
        <end position="863"/>
    </location>
</feature>
<feature type="transmembrane region" description="Helical" evidence="3">
    <location>
        <begin position="1747"/>
        <end position="1769"/>
    </location>
</feature>
<feature type="compositionally biased region" description="Polar residues" evidence="2">
    <location>
        <begin position="669"/>
        <end position="681"/>
    </location>
</feature>
<feature type="transmembrane region" description="Helical" evidence="3">
    <location>
        <begin position="1714"/>
        <end position="1735"/>
    </location>
</feature>
<feature type="region of interest" description="Disordered" evidence="2">
    <location>
        <begin position="662"/>
        <end position="890"/>
    </location>
</feature>
<keyword evidence="3" id="KW-0812">Transmembrane</keyword>
<dbReference type="InterPro" id="IPR003675">
    <property type="entry name" value="Rce1/LyrA-like_dom"/>
</dbReference>
<feature type="transmembrane region" description="Helical" evidence="3">
    <location>
        <begin position="1502"/>
        <end position="1524"/>
    </location>
</feature>
<dbReference type="SUPFAM" id="SSF53474">
    <property type="entry name" value="alpha/beta-Hydrolases"/>
    <property type="match status" value="1"/>
</dbReference>
<organism evidence="6 7">
    <name type="scientific">Hevea brasiliensis</name>
    <name type="common">Para rubber tree</name>
    <name type="synonym">Siphonia brasiliensis</name>
    <dbReference type="NCBI Taxonomy" id="3981"/>
    <lineage>
        <taxon>Eukaryota</taxon>
        <taxon>Viridiplantae</taxon>
        <taxon>Streptophyta</taxon>
        <taxon>Embryophyta</taxon>
        <taxon>Tracheophyta</taxon>
        <taxon>Spermatophyta</taxon>
        <taxon>Magnoliopsida</taxon>
        <taxon>eudicotyledons</taxon>
        <taxon>Gunneridae</taxon>
        <taxon>Pentapetalae</taxon>
        <taxon>rosids</taxon>
        <taxon>fabids</taxon>
        <taxon>Malpighiales</taxon>
        <taxon>Euphorbiaceae</taxon>
        <taxon>Crotonoideae</taxon>
        <taxon>Micrandreae</taxon>
        <taxon>Hevea</taxon>
    </lineage>
</organism>
<name>A0ABQ9LMF8_HEVBR</name>
<sequence>MNVSNLCLTPPHAHSSRLFTPPIRQFRLYRRRRIKRASTRNFTLYNNLFEPFQNFLSQSPSSISLDLLAPVLGLASGLTLYLSKSNSSRFSSTSDIGEWILFSSPTPFNRFVLLRCPSISFEGGELLEDVNERLVEQDRHFVKLNSGRIQVREVGVGGLEEKLEYQRVCVSTQDGGVISLDWPANLDLREEHGLDTTLLLVPGTAEGSLDENIRSFVCEALSRGFFPVVMNPRGCAGSPLTTARLFTAADSDDISTAIQFINKARPWTSLMGVGWGYGANMLTKYLAEVGERTPLTAATCINNPFDLEEATRCSPYHIALDQKLTGGLIDILRSNKELFQGRAKGFHVEKALMAKSVRDFEKAISMVSYGFEKIEEFYSKSSTRDVVGNVNIPVLFIQNDDGTVPLFSTPRSLIAENPFTSLLLCSCMPSGIIENGRAALSWCHNLTIEWLSAVELGLLKGRHPLLKDVDVTFNPTKSLTLVGCRTSKKGIKLEKFLDLTASDANGYTIDPMKERIDDSYTSAQSRSRRDSYRNLEFKEGLQEVENGAFQQTSSVDVELAKEEVADSVDTESGQVLQTAKVVMNMLDVTVPGILEEEEKNKVLSAVGQGETLMKALQDAVPEDVRGKLTGAVTGILHAQNTNLKLDGLLGKVPAVSSAIKSKFQEKSRGASNDEATLNDPQSLDEMKIPDDLADVSGNNQPGSDKSTAGLEPEHHSSENLHNSSDLGQPQTVNIQQGDPYGSVKGTNEPGNNHESNELVKEKAASYSNSVEKGLETSTKQSVTSRTENAAGTEEAVVDEYKVDEDGGMPQLEMIRETNTQKNEEKMPNSSTDQSKMASGNMVEEASSPAVFSSDSQPMGNDSSDTQKRDNKAVQPVSDQNKPIASDSNSPTFNVAQALDALTGMDDSTQVAVNSVFGVIEDIISQLEEEKDDENKIQDRDEVEGETVDSRSKKENASGDSLLKMNGKNDLTMQPGISQDSAVYKHKANGVNPQNVANTGRVEEKLTGNSVLYGENGADGSQESTSSNYTYKKGIKKNQLVGFKFLADYADKHVNSIPLYITANPYGDYLQNEYFRRYLLSKMPNGKPLDLDTTTALLLDYFPEEGQWKLLEQPGNIGESIDDVTAYKDQIHSPVKVNDTDNYIEPSYVLLDAEKQQETVGEYSVVDNFDENVENGDYRLEEVMQFVKILIVDALRFEIDRKFSTDDMKEMESTLTSDLEQVANAVSLAIGQEGTLCLQGKDFSIVSASEKMGTLQGECIVRAISSAVLSTSYLRSVLPVGVVIGSSLAALRKYFNVGTRYDNDLTLNAQTKISREENLDKSSIKEADQQLTTGMDQTISVNITRGRVGEEAELKNTNNDTVMVGAVTAALGASALLVQQQSPFYGKETEESSLKSLNKKVDDVKAVEKADEAVSEKIQNNVVASLAEKAMSVAGPVVPTNEDGEVDQERLVAMLADLGQRGGLLRLVGKVALLWGGLRGATSLTDRLISFLRMAERPLYQRIIGFVGMVLVLWSPIIVPLLPTLVQSWTTNNPSRFASLVSIIGLYMAVMILVMLWGRRIRGYEDPLEEYGLDLMKPHKIKNFFMGLIGGVTLVLSIQSINALLGCVSFSWPSSLPTSSSDAMVCLKVYGQVIILTGRGIVTATGLVLVEELLFRSWLPDEIATDLGYHQGIIISGLAFSLLQRSLLAIPGLWLLSLALAGLRQRSEGSLSFPIGLHAGITASSFILRTSGFLTYKPNYPLWVTGTHSFQPFSGVVGLAFSSLLAIILYPRESLPKNERIE</sequence>
<evidence type="ECO:0000259" key="5">
    <source>
        <dbReference type="Pfam" id="PF24930"/>
    </source>
</evidence>
<dbReference type="Pfam" id="PF24930">
    <property type="entry name" value="DUF7750"/>
    <property type="match status" value="1"/>
</dbReference>
<dbReference type="PANTHER" id="PTHR10794">
    <property type="entry name" value="ABHYDROLASE DOMAIN-CONTAINING PROTEIN"/>
    <property type="match status" value="1"/>
</dbReference>
<feature type="compositionally biased region" description="Polar residues" evidence="2">
    <location>
        <begin position="696"/>
        <end position="706"/>
    </location>
</feature>
<feature type="compositionally biased region" description="Basic and acidic residues" evidence="2">
    <location>
        <begin position="947"/>
        <end position="956"/>
    </location>
</feature>
<keyword evidence="3" id="KW-0472">Membrane</keyword>
<dbReference type="Gene3D" id="3.40.50.1820">
    <property type="entry name" value="alpha/beta hydrolase"/>
    <property type="match status" value="1"/>
</dbReference>
<feature type="compositionally biased region" description="Polar residues" evidence="2">
    <location>
        <begin position="765"/>
        <end position="789"/>
    </location>
</feature>
<feature type="region of interest" description="Disordered" evidence="2">
    <location>
        <begin position="929"/>
        <end position="968"/>
    </location>
</feature>